<reference evidence="2 3" key="1">
    <citation type="submission" date="2019-05" db="EMBL/GenBank/DDBJ databases">
        <title>Another draft genome of Portunus trituberculatus and its Hox gene families provides insights of decapod evolution.</title>
        <authorList>
            <person name="Jeong J.-H."/>
            <person name="Song I."/>
            <person name="Kim S."/>
            <person name="Choi T."/>
            <person name="Kim D."/>
            <person name="Ryu S."/>
            <person name="Kim W."/>
        </authorList>
    </citation>
    <scope>NUCLEOTIDE SEQUENCE [LARGE SCALE GENOMIC DNA]</scope>
    <source>
        <tissue evidence="2">Muscle</tissue>
    </source>
</reference>
<name>A0A5B7G254_PORTR</name>
<feature type="compositionally biased region" description="Basic and acidic residues" evidence="1">
    <location>
        <begin position="7"/>
        <end position="24"/>
    </location>
</feature>
<dbReference type="EMBL" id="VSRR010012150">
    <property type="protein sequence ID" value="MPC54150.1"/>
    <property type="molecule type" value="Genomic_DNA"/>
</dbReference>
<sequence>MSLQSSGKERGQRSEGKRKTERREMRRNRRSQPSPAAATVLIQTSTRRFMSKMPAVGLSIFPGTTLGPELVGVRWS</sequence>
<keyword evidence="3" id="KW-1185">Reference proteome</keyword>
<evidence type="ECO:0000313" key="2">
    <source>
        <dbReference type="EMBL" id="MPC54150.1"/>
    </source>
</evidence>
<organism evidence="2 3">
    <name type="scientific">Portunus trituberculatus</name>
    <name type="common">Swimming crab</name>
    <name type="synonym">Neptunus trituberculatus</name>
    <dbReference type="NCBI Taxonomy" id="210409"/>
    <lineage>
        <taxon>Eukaryota</taxon>
        <taxon>Metazoa</taxon>
        <taxon>Ecdysozoa</taxon>
        <taxon>Arthropoda</taxon>
        <taxon>Crustacea</taxon>
        <taxon>Multicrustacea</taxon>
        <taxon>Malacostraca</taxon>
        <taxon>Eumalacostraca</taxon>
        <taxon>Eucarida</taxon>
        <taxon>Decapoda</taxon>
        <taxon>Pleocyemata</taxon>
        <taxon>Brachyura</taxon>
        <taxon>Eubrachyura</taxon>
        <taxon>Portunoidea</taxon>
        <taxon>Portunidae</taxon>
        <taxon>Portuninae</taxon>
        <taxon>Portunus</taxon>
    </lineage>
</organism>
<dbReference type="AlphaFoldDB" id="A0A5B7G254"/>
<feature type="region of interest" description="Disordered" evidence="1">
    <location>
        <begin position="1"/>
        <end position="38"/>
    </location>
</feature>
<protein>
    <submittedName>
        <fullName evidence="2">Uncharacterized protein</fullName>
    </submittedName>
</protein>
<accession>A0A5B7G254</accession>
<comment type="caution">
    <text evidence="2">The sequence shown here is derived from an EMBL/GenBank/DDBJ whole genome shotgun (WGS) entry which is preliminary data.</text>
</comment>
<dbReference type="Proteomes" id="UP000324222">
    <property type="component" value="Unassembled WGS sequence"/>
</dbReference>
<evidence type="ECO:0000256" key="1">
    <source>
        <dbReference type="SAM" id="MobiDB-lite"/>
    </source>
</evidence>
<proteinExistence type="predicted"/>
<evidence type="ECO:0000313" key="3">
    <source>
        <dbReference type="Proteomes" id="UP000324222"/>
    </source>
</evidence>
<gene>
    <name evidence="2" type="ORF">E2C01_048058</name>
</gene>